<proteinExistence type="predicted"/>
<evidence type="ECO:0008006" key="3">
    <source>
        <dbReference type="Google" id="ProtNLM"/>
    </source>
</evidence>
<organism evidence="1 2">
    <name type="scientific">Rhizobium hidalgonense</name>
    <dbReference type="NCBI Taxonomy" id="1538159"/>
    <lineage>
        <taxon>Bacteria</taxon>
        <taxon>Pseudomonadati</taxon>
        <taxon>Pseudomonadota</taxon>
        <taxon>Alphaproteobacteria</taxon>
        <taxon>Hyphomicrobiales</taxon>
        <taxon>Rhizobiaceae</taxon>
        <taxon>Rhizobium/Agrobacterium group</taxon>
        <taxon>Rhizobium</taxon>
    </lineage>
</organism>
<reference evidence="1 2" key="1">
    <citation type="submission" date="2017-09" db="EMBL/GenBank/DDBJ databases">
        <title>Comparative genomics of rhizobia isolated from Phaseolus vulgaris in China.</title>
        <authorList>
            <person name="Tong W."/>
        </authorList>
    </citation>
    <scope>NUCLEOTIDE SEQUENCE [LARGE SCALE GENOMIC DNA]</scope>
    <source>
        <strain evidence="1 2">FH14</strain>
    </source>
</reference>
<accession>A0ABX4JZZ5</accession>
<gene>
    <name evidence="1" type="ORF">CO674_07230</name>
</gene>
<evidence type="ECO:0000313" key="1">
    <source>
        <dbReference type="EMBL" id="PDT24468.1"/>
    </source>
</evidence>
<evidence type="ECO:0000313" key="2">
    <source>
        <dbReference type="Proteomes" id="UP000219914"/>
    </source>
</evidence>
<name>A0ABX4JZZ5_9HYPH</name>
<keyword evidence="2" id="KW-1185">Reference proteome</keyword>
<dbReference type="EMBL" id="NWSY01000004">
    <property type="protein sequence ID" value="PDT24468.1"/>
    <property type="molecule type" value="Genomic_DNA"/>
</dbReference>
<dbReference type="RefSeq" id="WP_097533367.1">
    <property type="nucleotide sequence ID" value="NZ_LODW01000082.1"/>
</dbReference>
<comment type="caution">
    <text evidence="1">The sequence shown here is derived from an EMBL/GenBank/DDBJ whole genome shotgun (WGS) entry which is preliminary data.</text>
</comment>
<sequence length="54" mass="5880">MGRPPVPMHLKRDKRLVVMLTDDEMEMLASAAQTAGTATLSDWVRDVLLAAAKA</sequence>
<dbReference type="Proteomes" id="UP000219914">
    <property type="component" value="Unassembled WGS sequence"/>
</dbReference>
<protein>
    <recommendedName>
        <fullName evidence="3">DUF1778 domain-containing protein</fullName>
    </recommendedName>
</protein>